<dbReference type="PANTHER" id="PTHR18916">
    <property type="entry name" value="DYNACTIN 1-RELATED MICROTUBULE-BINDING"/>
    <property type="match status" value="1"/>
</dbReference>
<name>G4TMS4_SERID</name>
<dbReference type="InterPro" id="IPR029071">
    <property type="entry name" value="Ubiquitin-like_domsf"/>
</dbReference>
<proteinExistence type="inferred from homology"/>
<dbReference type="GO" id="GO:0051010">
    <property type="term" value="F:microtubule plus-end binding"/>
    <property type="evidence" value="ECO:0007669"/>
    <property type="project" value="TreeGrafter"/>
</dbReference>
<dbReference type="GO" id="GO:0031122">
    <property type="term" value="P:cytoplasmic microtubule organization"/>
    <property type="evidence" value="ECO:0007669"/>
    <property type="project" value="TreeGrafter"/>
</dbReference>
<dbReference type="STRING" id="1109443.G4TMS4"/>
<dbReference type="OrthoDB" id="5295208at2759"/>
<dbReference type="GO" id="GO:0035371">
    <property type="term" value="C:microtubule plus-end"/>
    <property type="evidence" value="ECO:0007669"/>
    <property type="project" value="TreeGrafter"/>
</dbReference>
<comment type="caution">
    <text evidence="6">The sequence shown here is derived from an EMBL/GenBank/DDBJ whole genome shotgun (WGS) entry which is preliminary data.</text>
</comment>
<organism evidence="6 7">
    <name type="scientific">Serendipita indica (strain DSM 11827)</name>
    <name type="common">Root endophyte fungus</name>
    <name type="synonym">Piriformospora indica</name>
    <dbReference type="NCBI Taxonomy" id="1109443"/>
    <lineage>
        <taxon>Eukaryota</taxon>
        <taxon>Fungi</taxon>
        <taxon>Dikarya</taxon>
        <taxon>Basidiomycota</taxon>
        <taxon>Agaricomycotina</taxon>
        <taxon>Agaricomycetes</taxon>
        <taxon>Sebacinales</taxon>
        <taxon>Serendipitaceae</taxon>
        <taxon>Serendipita</taxon>
    </lineage>
</organism>
<dbReference type="Pfam" id="PF14560">
    <property type="entry name" value="Ubiquitin_2"/>
    <property type="match status" value="1"/>
</dbReference>
<dbReference type="eggNOG" id="KOG3206">
    <property type="taxonomic scope" value="Eukaryota"/>
</dbReference>
<sequence>MSSIVSIFVTSPDTHSERRYDLHLTVGQLKAKLELVTGIPAQSQSLSLYRNEDDQTPIAVLDDESKALGFYSVASGQFLKVRDTNPNASMSGQFTDVSQVEKFDLTKDEYERRTDTVKSYIEKHQMGRFAPKTDSPATPTLAEISAQYPIGSRCEVATDAGPKYRGTIRFVGETEFGNKTGVWIGVEYDEAWGKNDGSVEGKRYFTCPPAKGAFARPKKVTVGDFPPEDLGLDDEDEEL</sequence>
<dbReference type="InParanoid" id="G4TMS4"/>
<dbReference type="SUPFAM" id="SSF54236">
    <property type="entry name" value="Ubiquitin-like"/>
    <property type="match status" value="1"/>
</dbReference>
<dbReference type="InterPro" id="IPR000626">
    <property type="entry name" value="Ubiquitin-like_dom"/>
</dbReference>
<dbReference type="CDD" id="cd01789">
    <property type="entry name" value="Ubl_TBCB"/>
    <property type="match status" value="1"/>
</dbReference>
<dbReference type="InterPro" id="IPR036859">
    <property type="entry name" value="CAP-Gly_dom_sf"/>
</dbReference>
<evidence type="ECO:0000256" key="2">
    <source>
        <dbReference type="ARBA" id="ARBA00022490"/>
    </source>
</evidence>
<dbReference type="GO" id="GO:0043014">
    <property type="term" value="F:alpha-tubulin binding"/>
    <property type="evidence" value="ECO:0007669"/>
    <property type="project" value="InterPro"/>
</dbReference>
<dbReference type="PROSITE" id="PS00845">
    <property type="entry name" value="CAP_GLY_1"/>
    <property type="match status" value="1"/>
</dbReference>
<keyword evidence="2" id="KW-0963">Cytoplasm</keyword>
<reference evidence="6 7" key="1">
    <citation type="journal article" date="2011" name="PLoS Pathog.">
        <title>Endophytic Life Strategies Decoded by Genome and Transcriptome Analyses of the Mutualistic Root Symbiont Piriformospora indica.</title>
        <authorList>
            <person name="Zuccaro A."/>
            <person name="Lahrmann U."/>
            <person name="Guldener U."/>
            <person name="Langen G."/>
            <person name="Pfiffi S."/>
            <person name="Biedenkopf D."/>
            <person name="Wong P."/>
            <person name="Samans B."/>
            <person name="Grimm C."/>
            <person name="Basiewicz M."/>
            <person name="Murat C."/>
            <person name="Martin F."/>
            <person name="Kogel K.H."/>
        </authorList>
    </citation>
    <scope>NUCLEOTIDE SEQUENCE [LARGE SCALE GENOMIC DNA]</scope>
    <source>
        <strain evidence="6 7">DSM 11827</strain>
    </source>
</reference>
<dbReference type="InterPro" id="IPR000938">
    <property type="entry name" value="CAP-Gly_domain"/>
</dbReference>
<dbReference type="GO" id="GO:0005829">
    <property type="term" value="C:cytosol"/>
    <property type="evidence" value="ECO:0007669"/>
    <property type="project" value="UniProtKB-ARBA"/>
</dbReference>
<dbReference type="AlphaFoldDB" id="G4TMS4"/>
<gene>
    <name evidence="6" type="ORF">PIIN_06554</name>
</gene>
<keyword evidence="7" id="KW-1185">Reference proteome</keyword>
<dbReference type="GO" id="GO:0005938">
    <property type="term" value="C:cell cortex"/>
    <property type="evidence" value="ECO:0007669"/>
    <property type="project" value="TreeGrafter"/>
</dbReference>
<keyword evidence="3" id="KW-0143">Chaperone</keyword>
<evidence type="ECO:0000259" key="5">
    <source>
        <dbReference type="PROSITE" id="PS50245"/>
    </source>
</evidence>
<dbReference type="GO" id="GO:0007021">
    <property type="term" value="P:tubulin complex assembly"/>
    <property type="evidence" value="ECO:0007669"/>
    <property type="project" value="InterPro"/>
</dbReference>
<feature type="domain" description="CAP-Gly" evidence="5">
    <location>
        <begin position="174"/>
        <end position="216"/>
    </location>
</feature>
<evidence type="ECO:0000256" key="3">
    <source>
        <dbReference type="ARBA" id="ARBA00023186"/>
    </source>
</evidence>
<evidence type="ECO:0000313" key="6">
    <source>
        <dbReference type="EMBL" id="CCA72617.1"/>
    </source>
</evidence>
<comment type="subcellular location">
    <subcellularLocation>
        <location evidence="1">Cytoplasm</location>
    </subcellularLocation>
</comment>
<dbReference type="FunCoup" id="G4TMS4">
    <property type="interactions" value="353"/>
</dbReference>
<evidence type="ECO:0000256" key="4">
    <source>
        <dbReference type="ARBA" id="ARBA00025779"/>
    </source>
</evidence>
<protein>
    <submittedName>
        <fullName evidence="6">Related to Tubulin-specific chaperone B</fullName>
    </submittedName>
</protein>
<dbReference type="HOGENOM" id="CLU_067577_2_0_1"/>
<dbReference type="GO" id="GO:0007023">
    <property type="term" value="P:post-chaperonin tubulin folding pathway"/>
    <property type="evidence" value="ECO:0007669"/>
    <property type="project" value="InterPro"/>
</dbReference>
<evidence type="ECO:0000313" key="7">
    <source>
        <dbReference type="Proteomes" id="UP000007148"/>
    </source>
</evidence>
<evidence type="ECO:0000256" key="1">
    <source>
        <dbReference type="ARBA" id="ARBA00004496"/>
    </source>
</evidence>
<dbReference type="SMART" id="SM01052">
    <property type="entry name" value="CAP_GLY"/>
    <property type="match status" value="1"/>
</dbReference>
<dbReference type="OMA" id="DQYEQRT"/>
<comment type="similarity">
    <text evidence="4">Belongs to the TBCB family.</text>
</comment>
<dbReference type="FunFam" id="2.30.30.190:FF:000013">
    <property type="entry name" value="Tubulin-folding cofactor B"/>
    <property type="match status" value="1"/>
</dbReference>
<dbReference type="SUPFAM" id="SSF74924">
    <property type="entry name" value="Cap-Gly domain"/>
    <property type="match status" value="1"/>
</dbReference>
<dbReference type="Gene3D" id="2.30.30.190">
    <property type="entry name" value="CAP Gly-rich-like domain"/>
    <property type="match status" value="1"/>
</dbReference>
<dbReference type="InterPro" id="IPR045172">
    <property type="entry name" value="TBCB_Ubl"/>
</dbReference>
<dbReference type="GO" id="GO:0005634">
    <property type="term" value="C:nucleus"/>
    <property type="evidence" value="ECO:0007669"/>
    <property type="project" value="TreeGrafter"/>
</dbReference>
<dbReference type="Gene3D" id="3.10.20.90">
    <property type="entry name" value="Phosphatidylinositol 3-kinase Catalytic Subunit, Chain A, domain 1"/>
    <property type="match status" value="1"/>
</dbReference>
<dbReference type="PANTHER" id="PTHR18916:SF85">
    <property type="entry name" value="TUBULIN-FOLDING COFACTOR B"/>
    <property type="match status" value="1"/>
</dbReference>
<dbReference type="Pfam" id="PF01302">
    <property type="entry name" value="CAP_GLY"/>
    <property type="match status" value="1"/>
</dbReference>
<dbReference type="EMBL" id="CAFZ01000174">
    <property type="protein sequence ID" value="CCA72617.1"/>
    <property type="molecule type" value="Genomic_DNA"/>
</dbReference>
<dbReference type="PROSITE" id="PS50245">
    <property type="entry name" value="CAP_GLY_2"/>
    <property type="match status" value="1"/>
</dbReference>
<dbReference type="Proteomes" id="UP000007148">
    <property type="component" value="Unassembled WGS sequence"/>
</dbReference>
<accession>G4TMS4</accession>